<reference evidence="2" key="1">
    <citation type="submission" date="2020-05" db="UniProtKB">
        <authorList>
            <consortium name="EnsemblMetazoa"/>
        </authorList>
    </citation>
    <scope>IDENTIFICATION</scope>
    <source>
        <strain evidence="2">BB02</strain>
    </source>
</reference>
<accession>A0A2C9LJH9</accession>
<proteinExistence type="predicted"/>
<dbReference type="EnsemblMetazoa" id="BGLB031791-RA">
    <property type="protein sequence ID" value="BGLB031791-PA"/>
    <property type="gene ID" value="BGLB031791"/>
</dbReference>
<evidence type="ECO:0000256" key="1">
    <source>
        <dbReference type="SAM" id="SignalP"/>
    </source>
</evidence>
<dbReference type="AlphaFoldDB" id="A0A2C9LJH9"/>
<dbReference type="VEuPathDB" id="VectorBase:BGLAX_034343"/>
<dbReference type="RefSeq" id="XP_013063946.2">
    <property type="nucleotide sequence ID" value="XM_013208492.2"/>
</dbReference>
<evidence type="ECO:0008006" key="4">
    <source>
        <dbReference type="Google" id="ProtNLM"/>
    </source>
</evidence>
<gene>
    <name evidence="2" type="primary">106053021</name>
</gene>
<dbReference type="OrthoDB" id="6212534at2759"/>
<sequence>MYMPVTLLVAAFAFCDAANVAKRDEQCTGLLQCANIVSQLEPSSLGPMQEEERYEHLCQISNDLRTCFHNIEDDCQDLTLLNTVLVGVQTLGFLCSAQGKAEIDLDSVKDSPCLNDQTTALSAKEGMSQCVQSFQNELQLASFSVMSTVEELESINVCFYLDQLKSCILGSVENDCGQNISIVARKLVDIGYQPFASELRCGQQDRHIRSLKSRLVPLSISGVRRRS</sequence>
<dbReference type="KEGG" id="bgt:106053021"/>
<feature type="chain" id="PRO_5012903478" description="Secreted protein" evidence="1">
    <location>
        <begin position="18"/>
        <end position="227"/>
    </location>
</feature>
<dbReference type="VEuPathDB" id="VectorBase:BGLB031791"/>
<dbReference type="Proteomes" id="UP000076420">
    <property type="component" value="Unassembled WGS sequence"/>
</dbReference>
<evidence type="ECO:0000313" key="3">
    <source>
        <dbReference type="Proteomes" id="UP000076420"/>
    </source>
</evidence>
<name>A0A2C9LJH9_BIOGL</name>
<protein>
    <recommendedName>
        <fullName evidence="4">Secreted protein</fullName>
    </recommendedName>
</protein>
<feature type="signal peptide" evidence="1">
    <location>
        <begin position="1"/>
        <end position="17"/>
    </location>
</feature>
<evidence type="ECO:0000313" key="2">
    <source>
        <dbReference type="EnsemblMetazoa" id="BGLB031791-PA"/>
    </source>
</evidence>
<organism evidence="2 3">
    <name type="scientific">Biomphalaria glabrata</name>
    <name type="common">Bloodfluke planorb</name>
    <name type="synonym">Freshwater snail</name>
    <dbReference type="NCBI Taxonomy" id="6526"/>
    <lineage>
        <taxon>Eukaryota</taxon>
        <taxon>Metazoa</taxon>
        <taxon>Spiralia</taxon>
        <taxon>Lophotrochozoa</taxon>
        <taxon>Mollusca</taxon>
        <taxon>Gastropoda</taxon>
        <taxon>Heterobranchia</taxon>
        <taxon>Euthyneura</taxon>
        <taxon>Panpulmonata</taxon>
        <taxon>Hygrophila</taxon>
        <taxon>Lymnaeoidea</taxon>
        <taxon>Planorbidae</taxon>
        <taxon>Biomphalaria</taxon>
    </lineage>
</organism>
<keyword evidence="1" id="KW-0732">Signal</keyword>